<evidence type="ECO:0000256" key="2">
    <source>
        <dbReference type="ARBA" id="ARBA00022723"/>
    </source>
</evidence>
<evidence type="ECO:0000259" key="3">
    <source>
        <dbReference type="Pfam" id="PF13359"/>
    </source>
</evidence>
<evidence type="ECO:0000313" key="5">
    <source>
        <dbReference type="EMBL" id="KAE9067339.1"/>
    </source>
</evidence>
<comment type="caution">
    <text evidence="4">The sequence shown here is derived from an EMBL/GenBank/DDBJ whole genome shotgun (WGS) entry which is preliminary data.</text>
</comment>
<sequence length="332" mass="38189">MQMRDHEQEILRGKVPDIRFNINRLSEKDCINRFRFRKVHLAYLLMQFRLPPFFSTEEGYRVSGIEALCITLERMGYPARWREQVNKFGRSESNLSSIFYDVCERISSRCAPLLKGDWDRVSARLEDFASAIYAKGSALDNLWGFIDGTVRKICRPGDSIEQRAMYNGHKRSHAVKYQAVTTPDGLIVHVFGPAQGRAHDLTLLEDSDLENIIGRDRRFHGYRLYGDPAYGQTDVFASPFDKVGVTREEIEVNRSLSKVRISVEWMFGKIIGDWAMLDFKRKMSIGNVPVGMLYEVAAIFANCVTIARHQNIISSYFDVRPPSFEKYFAGLD</sequence>
<dbReference type="PANTHER" id="PTHR34615">
    <property type="entry name" value="PX DOMAIN-CONTAINING PROTEIN"/>
    <property type="match status" value="1"/>
</dbReference>
<dbReference type="Proteomes" id="UP000488956">
    <property type="component" value="Unassembled WGS sequence"/>
</dbReference>
<protein>
    <recommendedName>
        <fullName evidence="3">DDE Tnp4 domain-containing protein</fullName>
    </recommendedName>
</protein>
<evidence type="ECO:0000313" key="6">
    <source>
        <dbReference type="Proteomes" id="UP000460718"/>
    </source>
</evidence>
<dbReference type="AlphaFoldDB" id="A0A6A3HGK1"/>
<dbReference type="EMBL" id="QXFW01003945">
    <property type="protein sequence ID" value="KAE8967985.1"/>
    <property type="molecule type" value="Genomic_DNA"/>
</dbReference>
<keyword evidence="2" id="KW-0479">Metal-binding</keyword>
<evidence type="ECO:0000313" key="4">
    <source>
        <dbReference type="EMBL" id="KAE8967985.1"/>
    </source>
</evidence>
<name>A0A6A3HGK1_9STRA</name>
<proteinExistence type="predicted"/>
<feature type="domain" description="DDE Tnp4" evidence="3">
    <location>
        <begin position="146"/>
        <end position="285"/>
    </location>
</feature>
<reference evidence="6 7" key="1">
    <citation type="submission" date="2018-09" db="EMBL/GenBank/DDBJ databases">
        <title>Genomic investigation of the strawberry pathogen Phytophthora fragariae indicates pathogenicity is determined by transcriptional variation in three key races.</title>
        <authorList>
            <person name="Adams T.M."/>
            <person name="Armitage A.D."/>
            <person name="Sobczyk M.K."/>
            <person name="Bates H.J."/>
            <person name="Dunwell J.M."/>
            <person name="Nellist C.F."/>
            <person name="Harrison R.J."/>
        </authorList>
    </citation>
    <scope>NUCLEOTIDE SEQUENCE [LARGE SCALE GENOMIC DNA]</scope>
    <source>
        <strain evidence="5 7">ONT-3</strain>
        <strain evidence="4 6">SCRP245</strain>
    </source>
</reference>
<evidence type="ECO:0000256" key="1">
    <source>
        <dbReference type="ARBA" id="ARBA00001968"/>
    </source>
</evidence>
<dbReference type="EMBL" id="QXFX01003730">
    <property type="protein sequence ID" value="KAE9067339.1"/>
    <property type="molecule type" value="Genomic_DNA"/>
</dbReference>
<organism evidence="4 6">
    <name type="scientific">Phytophthora fragariae</name>
    <dbReference type="NCBI Taxonomy" id="53985"/>
    <lineage>
        <taxon>Eukaryota</taxon>
        <taxon>Sar</taxon>
        <taxon>Stramenopiles</taxon>
        <taxon>Oomycota</taxon>
        <taxon>Peronosporomycetes</taxon>
        <taxon>Peronosporales</taxon>
        <taxon>Peronosporaceae</taxon>
        <taxon>Phytophthora</taxon>
    </lineage>
</organism>
<dbReference type="Pfam" id="PF13359">
    <property type="entry name" value="DDE_Tnp_4"/>
    <property type="match status" value="1"/>
</dbReference>
<comment type="cofactor">
    <cofactor evidence="1">
        <name>a divalent metal cation</name>
        <dbReference type="ChEBI" id="CHEBI:60240"/>
    </cofactor>
</comment>
<gene>
    <name evidence="5" type="ORF">PF010_g27499</name>
    <name evidence="4" type="ORF">PF011_g27358</name>
</gene>
<evidence type="ECO:0000313" key="7">
    <source>
        <dbReference type="Proteomes" id="UP000488956"/>
    </source>
</evidence>
<dbReference type="GO" id="GO:0046872">
    <property type="term" value="F:metal ion binding"/>
    <property type="evidence" value="ECO:0007669"/>
    <property type="project" value="UniProtKB-KW"/>
</dbReference>
<dbReference type="Proteomes" id="UP000460718">
    <property type="component" value="Unassembled WGS sequence"/>
</dbReference>
<dbReference type="InterPro" id="IPR027806">
    <property type="entry name" value="HARBI1_dom"/>
</dbReference>
<dbReference type="PANTHER" id="PTHR34615:SF1">
    <property type="entry name" value="PX DOMAIN-CONTAINING PROTEIN"/>
    <property type="match status" value="1"/>
</dbReference>
<accession>A0A6A3HGK1</accession>